<name>A0A7S4A8W8_9STRA</name>
<evidence type="ECO:0000259" key="9">
    <source>
        <dbReference type="PROSITE" id="PS51405"/>
    </source>
</evidence>
<keyword evidence="6" id="KW-0408">Iron</keyword>
<evidence type="ECO:0000256" key="1">
    <source>
        <dbReference type="ARBA" id="ARBA00001970"/>
    </source>
</evidence>
<dbReference type="PANTHER" id="PTHR33577:SF9">
    <property type="entry name" value="PEROXIDASE STCC"/>
    <property type="match status" value="1"/>
</dbReference>
<evidence type="ECO:0000256" key="6">
    <source>
        <dbReference type="ARBA" id="ARBA00023004"/>
    </source>
</evidence>
<proteinExistence type="inferred from homology"/>
<feature type="domain" description="Heme haloperoxidase family profile" evidence="9">
    <location>
        <begin position="136"/>
        <end position="355"/>
    </location>
</feature>
<dbReference type="Pfam" id="PF01328">
    <property type="entry name" value="Peroxidase_2"/>
    <property type="match status" value="1"/>
</dbReference>
<evidence type="ECO:0000313" key="10">
    <source>
        <dbReference type="EMBL" id="CAE0707356.1"/>
    </source>
</evidence>
<evidence type="ECO:0000256" key="4">
    <source>
        <dbReference type="ARBA" id="ARBA00022723"/>
    </source>
</evidence>
<keyword evidence="2" id="KW-0575">Peroxidase</keyword>
<dbReference type="GO" id="GO:0046872">
    <property type="term" value="F:metal ion binding"/>
    <property type="evidence" value="ECO:0007669"/>
    <property type="project" value="UniProtKB-KW"/>
</dbReference>
<keyword evidence="4" id="KW-0479">Metal-binding</keyword>
<dbReference type="Gene3D" id="1.10.489.10">
    <property type="entry name" value="Chloroperoxidase-like"/>
    <property type="match status" value="1"/>
</dbReference>
<feature type="chain" id="PRO_5031143752" description="Heme haloperoxidase family profile domain-containing protein" evidence="8">
    <location>
        <begin position="21"/>
        <end position="386"/>
    </location>
</feature>
<feature type="signal peptide" evidence="8">
    <location>
        <begin position="1"/>
        <end position="20"/>
    </location>
</feature>
<evidence type="ECO:0000256" key="8">
    <source>
        <dbReference type="SAM" id="SignalP"/>
    </source>
</evidence>
<dbReference type="GO" id="GO:0004601">
    <property type="term" value="F:peroxidase activity"/>
    <property type="evidence" value="ECO:0007669"/>
    <property type="project" value="UniProtKB-KW"/>
</dbReference>
<organism evidence="10">
    <name type="scientific">Pseudo-nitzschia australis</name>
    <dbReference type="NCBI Taxonomy" id="44445"/>
    <lineage>
        <taxon>Eukaryota</taxon>
        <taxon>Sar</taxon>
        <taxon>Stramenopiles</taxon>
        <taxon>Ochrophyta</taxon>
        <taxon>Bacillariophyta</taxon>
        <taxon>Bacillariophyceae</taxon>
        <taxon>Bacillariophycidae</taxon>
        <taxon>Bacillariales</taxon>
        <taxon>Bacillariaceae</taxon>
        <taxon>Pseudo-nitzschia</taxon>
    </lineage>
</organism>
<dbReference type="PANTHER" id="PTHR33577">
    <property type="entry name" value="STERIGMATOCYSTIN BIOSYNTHESIS PEROXIDASE STCC-RELATED"/>
    <property type="match status" value="1"/>
</dbReference>
<accession>A0A7S4A8W8</accession>
<evidence type="ECO:0000256" key="7">
    <source>
        <dbReference type="ARBA" id="ARBA00025795"/>
    </source>
</evidence>
<dbReference type="PROSITE" id="PS51405">
    <property type="entry name" value="HEME_HALOPEROXIDASE"/>
    <property type="match status" value="1"/>
</dbReference>
<dbReference type="SUPFAM" id="SSF47571">
    <property type="entry name" value="Cloroperoxidase"/>
    <property type="match status" value="1"/>
</dbReference>
<comment type="similarity">
    <text evidence="7">Belongs to the chloroperoxidase family.</text>
</comment>
<dbReference type="AlphaFoldDB" id="A0A7S4A8W8"/>
<evidence type="ECO:0000256" key="3">
    <source>
        <dbReference type="ARBA" id="ARBA00022617"/>
    </source>
</evidence>
<evidence type="ECO:0000256" key="2">
    <source>
        <dbReference type="ARBA" id="ARBA00022559"/>
    </source>
</evidence>
<dbReference type="InterPro" id="IPR036851">
    <property type="entry name" value="Chloroperoxidase-like_sf"/>
</dbReference>
<dbReference type="EMBL" id="HBIX01000090">
    <property type="protein sequence ID" value="CAE0707356.1"/>
    <property type="molecule type" value="Transcribed_RNA"/>
</dbReference>
<reference evidence="10" key="1">
    <citation type="submission" date="2021-01" db="EMBL/GenBank/DDBJ databases">
        <authorList>
            <person name="Corre E."/>
            <person name="Pelletier E."/>
            <person name="Niang G."/>
            <person name="Scheremetjew M."/>
            <person name="Finn R."/>
            <person name="Kale V."/>
            <person name="Holt S."/>
            <person name="Cochrane G."/>
            <person name="Meng A."/>
            <person name="Brown T."/>
            <person name="Cohen L."/>
        </authorList>
    </citation>
    <scope>NUCLEOTIDE SEQUENCE</scope>
    <source>
        <strain evidence="10">10249 10 AB</strain>
    </source>
</reference>
<comment type="cofactor">
    <cofactor evidence="1">
        <name>heme b</name>
        <dbReference type="ChEBI" id="CHEBI:60344"/>
    </cofactor>
</comment>
<gene>
    <name evidence="10" type="ORF">PAUS00366_LOCUS76</name>
</gene>
<sequence>MIGAIVPFLSLLLFSTCAQAATMVVSKPCYEKGEIISTSFDGAHGVGIWIGLYLKQYVLEGSPLPGLTENKLSEWILTCGERDDCPQWPSEGTVIFNTDNLAYGEYVISMSGDRGDLNAQAQSQVFMVDAHCPDPENHDWIPATETQQRSPCPFLNTIANHGFINRNGTFIDVEDMANKLELVYNVASEFIMANPIEQAIECDQTYFDENGIRRIDLKILFDGNCEEHEASMVRADKFFGKEESKDVDDRLLNGLLRMNKGENYLTLDDVFHYQGDRIADSLLKNPSTNFRDFDIGNMSTQGLFIFLLSKDKTLTTVEKDTVYFFMLEERLPSDFVMGALRDTPFNPDDDTDFISGLLAKSRINIETMINPPDIVLKTGGHFLGGN</sequence>
<evidence type="ECO:0000256" key="5">
    <source>
        <dbReference type="ARBA" id="ARBA00023002"/>
    </source>
</evidence>
<keyword evidence="8" id="KW-0732">Signal</keyword>
<keyword evidence="3" id="KW-0349">Heme</keyword>
<protein>
    <recommendedName>
        <fullName evidence="9">Heme haloperoxidase family profile domain-containing protein</fullName>
    </recommendedName>
</protein>
<dbReference type="InterPro" id="IPR000028">
    <property type="entry name" value="Chloroperoxidase"/>
</dbReference>
<keyword evidence="5" id="KW-0560">Oxidoreductase</keyword>